<evidence type="ECO:0000259" key="1">
    <source>
        <dbReference type="PROSITE" id="PS50181"/>
    </source>
</evidence>
<dbReference type="Pfam" id="PF12937">
    <property type="entry name" value="F-box-like"/>
    <property type="match status" value="1"/>
</dbReference>
<dbReference type="InterPro" id="IPR032675">
    <property type="entry name" value="LRR_dom_sf"/>
</dbReference>
<dbReference type="EMBL" id="LJIJ01001136">
    <property type="protein sequence ID" value="ODM92839.1"/>
    <property type="molecule type" value="Genomic_DNA"/>
</dbReference>
<comment type="caution">
    <text evidence="2">The sequence shown here is derived from an EMBL/GenBank/DDBJ whole genome shotgun (WGS) entry which is preliminary data.</text>
</comment>
<protein>
    <recommendedName>
        <fullName evidence="1">F-box domain-containing protein</fullName>
    </recommendedName>
</protein>
<dbReference type="CDD" id="cd09917">
    <property type="entry name" value="F-box_SF"/>
    <property type="match status" value="1"/>
</dbReference>
<proteinExistence type="predicted"/>
<dbReference type="SUPFAM" id="SSF52047">
    <property type="entry name" value="RNI-like"/>
    <property type="match status" value="1"/>
</dbReference>
<dbReference type="AlphaFoldDB" id="A0A1D2MIN4"/>
<dbReference type="InterPro" id="IPR001810">
    <property type="entry name" value="F-box_dom"/>
</dbReference>
<dbReference type="Gene3D" id="1.20.1280.50">
    <property type="match status" value="1"/>
</dbReference>
<accession>A0A1D2MIN4</accession>
<dbReference type="SMART" id="SM00256">
    <property type="entry name" value="FBOX"/>
    <property type="match status" value="1"/>
</dbReference>
<dbReference type="PROSITE" id="PS50181">
    <property type="entry name" value="FBOX"/>
    <property type="match status" value="1"/>
</dbReference>
<evidence type="ECO:0000313" key="2">
    <source>
        <dbReference type="EMBL" id="ODM92839.1"/>
    </source>
</evidence>
<evidence type="ECO:0000313" key="3">
    <source>
        <dbReference type="Proteomes" id="UP000094527"/>
    </source>
</evidence>
<dbReference type="InterPro" id="IPR036047">
    <property type="entry name" value="F-box-like_dom_sf"/>
</dbReference>
<gene>
    <name evidence="2" type="ORF">Ocin01_13841</name>
</gene>
<dbReference type="Gene3D" id="3.80.10.10">
    <property type="entry name" value="Ribonuclease Inhibitor"/>
    <property type="match status" value="1"/>
</dbReference>
<name>A0A1D2MIN4_ORCCI</name>
<dbReference type="SUPFAM" id="SSF81383">
    <property type="entry name" value="F-box domain"/>
    <property type="match status" value="1"/>
</dbReference>
<sequence>MTDRSEDSNSGRWCILTSPNTNPYLPPEVWAKIFRYLPMSDKLSVANTCPEWDELLTSEKHIALLEKVLPLLNLNQQTILTLREVSKEAKQSVDNILATFANQQESFYFNHEVSTRRRNFNIIIDQLNSAYNFSSFFLDDELRRSALRFLTEVGENRGREDNPFLTRSAEISFTDSERDFATTERMLTLFGHHLWSLTVNIHANLEEQNIENQRHLNVPTGKLPRLLRLVPNLKHLNLAATSARNAVLEQLGPEELPNLEHLGSLSFGDWYNLPTLPLVDMLSVEILNAVLPNLKILNIWYSPRYITLQKLANVNWQLEELRLESLHHVNNWRYLFNAIGNFSQTLILLKLGSGLQSLRLPTSGWEEFLNIFIPLVPVMPHLQVLGLDSTFMQNSKCYWFFESVSKRWGNVRELHVDTALAHEVVILNWRLVYWAFRTLPNLGTILNWSNNPQNFQLTLDYVLTRPDAL</sequence>
<organism evidence="2 3">
    <name type="scientific">Orchesella cincta</name>
    <name type="common">Springtail</name>
    <name type="synonym">Podura cincta</name>
    <dbReference type="NCBI Taxonomy" id="48709"/>
    <lineage>
        <taxon>Eukaryota</taxon>
        <taxon>Metazoa</taxon>
        <taxon>Ecdysozoa</taxon>
        <taxon>Arthropoda</taxon>
        <taxon>Hexapoda</taxon>
        <taxon>Collembola</taxon>
        <taxon>Entomobryomorpha</taxon>
        <taxon>Entomobryoidea</taxon>
        <taxon>Orchesellidae</taxon>
        <taxon>Orchesellinae</taxon>
        <taxon>Orchesella</taxon>
    </lineage>
</organism>
<feature type="domain" description="F-box" evidence="1">
    <location>
        <begin position="19"/>
        <end position="65"/>
    </location>
</feature>
<keyword evidence="3" id="KW-1185">Reference proteome</keyword>
<reference evidence="2 3" key="1">
    <citation type="journal article" date="2016" name="Genome Biol. Evol.">
        <title>Gene Family Evolution Reflects Adaptation to Soil Environmental Stressors in the Genome of the Collembolan Orchesella cincta.</title>
        <authorList>
            <person name="Faddeeva-Vakhrusheva A."/>
            <person name="Derks M.F."/>
            <person name="Anvar S.Y."/>
            <person name="Agamennone V."/>
            <person name="Suring W."/>
            <person name="Smit S."/>
            <person name="van Straalen N.M."/>
            <person name="Roelofs D."/>
        </authorList>
    </citation>
    <scope>NUCLEOTIDE SEQUENCE [LARGE SCALE GENOMIC DNA]</scope>
    <source>
        <tissue evidence="2">Mixed pool</tissue>
    </source>
</reference>
<dbReference type="Proteomes" id="UP000094527">
    <property type="component" value="Unassembled WGS sequence"/>
</dbReference>